<dbReference type="OrthoDB" id="10001404at2759"/>
<dbReference type="AlphaFoldDB" id="A0A8S3UJ38"/>
<organism evidence="1 2">
    <name type="scientific">Mytilus edulis</name>
    <name type="common">Blue mussel</name>
    <dbReference type="NCBI Taxonomy" id="6550"/>
    <lineage>
        <taxon>Eukaryota</taxon>
        <taxon>Metazoa</taxon>
        <taxon>Spiralia</taxon>
        <taxon>Lophotrochozoa</taxon>
        <taxon>Mollusca</taxon>
        <taxon>Bivalvia</taxon>
        <taxon>Autobranchia</taxon>
        <taxon>Pteriomorphia</taxon>
        <taxon>Mytilida</taxon>
        <taxon>Mytiloidea</taxon>
        <taxon>Mytilidae</taxon>
        <taxon>Mytilinae</taxon>
        <taxon>Mytilus</taxon>
    </lineage>
</organism>
<comment type="caution">
    <text evidence="1">The sequence shown here is derived from an EMBL/GenBank/DDBJ whole genome shotgun (WGS) entry which is preliminary data.</text>
</comment>
<reference evidence="1" key="1">
    <citation type="submission" date="2021-03" db="EMBL/GenBank/DDBJ databases">
        <authorList>
            <person name="Bekaert M."/>
        </authorList>
    </citation>
    <scope>NUCLEOTIDE SEQUENCE</scope>
</reference>
<sequence>MKTEAYTPKVLGNGQGKCATTILTEGGYIYPIVSSTSYNDRIKSAPYTYGRGARPMHRSTLTITKPPWNLQEEYKTTTKQYFSGSKSLNPVRRPPLCPSMHRSQIKMAHPSDDKRGWDTDYTGTYREKDIVPTDQLPANRLHMISLRNRIDQTEGGDMKKVVKPDQLVIGQGYPEYIQSERIIIYSQISYLSRLPRIYQIGESYNILTGEETGLAWKEDNKRTSGNRHLYDSRCTDRSYSILC</sequence>
<proteinExistence type="predicted"/>
<dbReference type="EMBL" id="CAJPWZ010002671">
    <property type="protein sequence ID" value="CAG2242465.1"/>
    <property type="molecule type" value="Genomic_DNA"/>
</dbReference>
<protein>
    <submittedName>
        <fullName evidence="1">Uncharacterized protein</fullName>
    </submittedName>
</protein>
<dbReference type="Proteomes" id="UP000683360">
    <property type="component" value="Unassembled WGS sequence"/>
</dbReference>
<name>A0A8S3UJ38_MYTED</name>
<accession>A0A8S3UJ38</accession>
<evidence type="ECO:0000313" key="2">
    <source>
        <dbReference type="Proteomes" id="UP000683360"/>
    </source>
</evidence>
<evidence type="ECO:0000313" key="1">
    <source>
        <dbReference type="EMBL" id="CAG2242465.1"/>
    </source>
</evidence>
<gene>
    <name evidence="1" type="ORF">MEDL_54631</name>
</gene>
<keyword evidence="2" id="KW-1185">Reference proteome</keyword>